<dbReference type="OrthoDB" id="10264149at2759"/>
<keyword evidence="4 8" id="KW-0418">Kinase</keyword>
<dbReference type="RefSeq" id="XP_007508522.1">
    <property type="nucleotide sequence ID" value="XM_007508460.1"/>
</dbReference>
<dbReference type="Pfam" id="PF21245">
    <property type="entry name" value="PI4KB-PIK1_PIK"/>
    <property type="match status" value="1"/>
</dbReference>
<dbReference type="InterPro" id="IPR011009">
    <property type="entry name" value="Kinase-like_dom_sf"/>
</dbReference>
<feature type="region of interest" description="Disordered" evidence="5">
    <location>
        <begin position="333"/>
        <end position="367"/>
    </location>
</feature>
<feature type="compositionally biased region" description="Low complexity" evidence="5">
    <location>
        <begin position="539"/>
        <end position="550"/>
    </location>
</feature>
<dbReference type="SMART" id="SM00146">
    <property type="entry name" value="PI3Kc"/>
    <property type="match status" value="1"/>
</dbReference>
<dbReference type="GeneID" id="19011359"/>
<evidence type="ECO:0000256" key="4">
    <source>
        <dbReference type="ARBA" id="ARBA00022777"/>
    </source>
</evidence>
<dbReference type="InterPro" id="IPR057754">
    <property type="entry name" value="PI4-kinase_beta/PIK1_cat"/>
</dbReference>
<dbReference type="PROSITE" id="PS50290">
    <property type="entry name" value="PI3_4_KINASE_3"/>
    <property type="match status" value="1"/>
</dbReference>
<feature type="domain" description="PI3K/PI4K catalytic" evidence="6">
    <location>
        <begin position="899"/>
        <end position="1168"/>
    </location>
</feature>
<feature type="region of interest" description="Disordered" evidence="5">
    <location>
        <begin position="615"/>
        <end position="647"/>
    </location>
</feature>
<feature type="compositionally biased region" description="Polar residues" evidence="5">
    <location>
        <begin position="477"/>
        <end position="486"/>
    </location>
</feature>
<dbReference type="PANTHER" id="PTHR10048:SF22">
    <property type="entry name" value="PHOSPHATIDYLINOSITOL 4-KINASE BETA"/>
    <property type="match status" value="1"/>
</dbReference>
<reference evidence="8 9" key="1">
    <citation type="submission" date="2011-10" db="EMBL/GenBank/DDBJ databases">
        <authorList>
            <person name="Genoscope - CEA"/>
        </authorList>
    </citation>
    <scope>NUCLEOTIDE SEQUENCE [LARGE SCALE GENOMIC DNA]</scope>
    <source>
        <strain evidence="8 9">RCC 1105</strain>
    </source>
</reference>
<dbReference type="Gene3D" id="1.10.1070.11">
    <property type="entry name" value="Phosphatidylinositol 3-/4-kinase, catalytic domain"/>
    <property type="match status" value="1"/>
</dbReference>
<dbReference type="EMBL" id="FO082263">
    <property type="protein sequence ID" value="CCO20139.1"/>
    <property type="molecule type" value="Genomic_DNA"/>
</dbReference>
<dbReference type="KEGG" id="bpg:Bathy16g01080"/>
<dbReference type="PROSITE" id="PS51545">
    <property type="entry name" value="PIK_HELICAL"/>
    <property type="match status" value="1"/>
</dbReference>
<dbReference type="InterPro" id="IPR018936">
    <property type="entry name" value="PI3/4_kinase_CS"/>
</dbReference>
<dbReference type="STRING" id="41875.K8EQC2"/>
<feature type="compositionally biased region" description="Low complexity" evidence="5">
    <location>
        <begin position="628"/>
        <end position="638"/>
    </location>
</feature>
<dbReference type="SUPFAM" id="SSF56112">
    <property type="entry name" value="Protein kinase-like (PK-like)"/>
    <property type="match status" value="1"/>
</dbReference>
<evidence type="ECO:0000256" key="1">
    <source>
        <dbReference type="ARBA" id="ARBA00001686"/>
    </source>
</evidence>
<feature type="compositionally biased region" description="Polar residues" evidence="5">
    <location>
        <begin position="218"/>
        <end position="236"/>
    </location>
</feature>
<dbReference type="InterPro" id="IPR000403">
    <property type="entry name" value="PI3/4_kinase_cat_dom"/>
</dbReference>
<accession>K8EQC2</accession>
<keyword evidence="9" id="KW-1185">Reference proteome</keyword>
<dbReference type="EC" id="2.7.1.67" evidence="2"/>
<gene>
    <name evidence="8" type="ordered locus">Bathy16g01080</name>
</gene>
<dbReference type="InterPro" id="IPR036940">
    <property type="entry name" value="PI3/4_kinase_cat_sf"/>
</dbReference>
<name>K8EQC2_9CHLO</name>
<feature type="compositionally biased region" description="Low complexity" evidence="5">
    <location>
        <begin position="497"/>
        <end position="508"/>
    </location>
</feature>
<dbReference type="FunFam" id="1.10.1070.11:FF:000016">
    <property type="entry name" value="PIK1p Phosphatidylinositol 4-kinase"/>
    <property type="match status" value="1"/>
</dbReference>
<feature type="region of interest" description="Disordered" evidence="5">
    <location>
        <begin position="477"/>
        <end position="569"/>
    </location>
</feature>
<dbReference type="GO" id="GO:0016020">
    <property type="term" value="C:membrane"/>
    <property type="evidence" value="ECO:0007669"/>
    <property type="project" value="TreeGrafter"/>
</dbReference>
<evidence type="ECO:0000313" key="9">
    <source>
        <dbReference type="Proteomes" id="UP000198341"/>
    </source>
</evidence>
<dbReference type="AlphaFoldDB" id="K8EQC2"/>
<evidence type="ECO:0000313" key="8">
    <source>
        <dbReference type="EMBL" id="CCO20139.1"/>
    </source>
</evidence>
<dbReference type="Gene3D" id="3.30.1010.10">
    <property type="entry name" value="Phosphatidylinositol 3-kinase Catalytic Subunit, Chain A, domain 4"/>
    <property type="match status" value="1"/>
</dbReference>
<organism evidence="8 9">
    <name type="scientific">Bathycoccus prasinos</name>
    <dbReference type="NCBI Taxonomy" id="41875"/>
    <lineage>
        <taxon>Eukaryota</taxon>
        <taxon>Viridiplantae</taxon>
        <taxon>Chlorophyta</taxon>
        <taxon>Mamiellophyceae</taxon>
        <taxon>Mamiellales</taxon>
        <taxon>Bathycoccaceae</taxon>
        <taxon>Bathycoccus</taxon>
    </lineage>
</organism>
<dbReference type="InterPro" id="IPR015433">
    <property type="entry name" value="PI3/4_kinase"/>
</dbReference>
<sequence length="1183" mass="131261">MSSPANANDLLVRFFESEFFDEWIAISYLWRAKNENIVEYLCNKMLMFDDDRAERYLSQILTLLTQRKMPKLENVVCAYCSRSARLASKTIWLLRAAIGDVKHPKPLIKLKVRCYKAAIESGTWRSPFEKWPGLPDEKTKEMEDEEEIFDFDTSREGSRHLKRSTLSSPSSSRNNMITSGSEDDEDEEYDDDDDDDDSAYALGNNTDGVALRGRGAVGNTTSESSLHTQNIASTPPNLEGMQQQQQQQHHHHNNNNNNNNSKKKSGDVLLSVPNTPSKSGWLFGHKNAEEKLLKTPPSSPPQKQKSLEKGHGSNSSSTGFLSQLFGKLTSSSKLHDKSYSSSPSKANNLASGGDSRTDSPQLQSAALQKVREREKKRRQSTFDQTSDLAENLCGLSSQLAKTFPVDSRQNALRNGIEEVNKKLVNVPSGTGVMYPLGAIGEYRIVRIPAQEAMLLNSREKAPYLICFEVIRPNAEYNNTGGENSYSEGMRADDRADSMSSNNSFSSRSNARKNPFVHASNADDNGASEMSAQGHERENSALLSLGESGALDIPMGGGRRHGRAGSYDASTLPVPDEEFLARSLREQESLELAASKIAEQRLSFDKPRPVLRMHKDQAMSVPPSAETTPQKQPPQGQQQENSWNPKSLAGGFSSFISNSLSPMLLPDIKEVGSAVASPNEVGSPVKDGCVPMGFNSIHSIDKMTSHHDSVSKAIDSALAKVWDETTAVVRVHLDIDENSGTVHVALEIPHLKKEEDLLKLQQQQHKKSSFFSTSWSKKEPKVADIVDPAKVSAKPNSRHARTPSDVGLVQMARRMRRGSDDANWAPEAEARDVTRNPRGGSIMEQLGPFLGTIGSDDDNEIDEFEENFQPNQSKLGSVPTSPTSLQFHKRSAGGLGERWIDKVERIRRASPYGNQPGWCLKPIIVKAGDNCRQELLAIQLVRTFAGIYADAGLPLWIKDYEVLTTSTTTAFIEAVTDAPSLHAVKSRAPRGSTLKQHFESIYNGYGSPEFRVAQRNFVESLAGYSILTYLLQIKDRHNGNILLREDGRLIHIDFNFMLSTSPGGINFESSPFKLTKEYLELMDSDADGVASEAFNYYKVLCIQGYLACRKHAERILLLVEMMAHSGCPCFKAGPKVVQNLRKRFNLGRTEEQVAEIMLAMISDSMDAWSTRQYDFFQRVSNGIL</sequence>
<dbReference type="eggNOG" id="KOG0903">
    <property type="taxonomic scope" value="Eukaryota"/>
</dbReference>
<dbReference type="GO" id="GO:0004430">
    <property type="term" value="F:1-phosphatidylinositol 4-kinase activity"/>
    <property type="evidence" value="ECO:0007669"/>
    <property type="project" value="UniProtKB-EC"/>
</dbReference>
<feature type="region of interest" description="Disordered" evidence="5">
    <location>
        <begin position="816"/>
        <end position="843"/>
    </location>
</feature>
<feature type="compositionally biased region" description="Acidic residues" evidence="5">
    <location>
        <begin position="181"/>
        <end position="198"/>
    </location>
</feature>
<proteinExistence type="predicted"/>
<dbReference type="Pfam" id="PF00454">
    <property type="entry name" value="PI3_PI4_kinase"/>
    <property type="match status" value="1"/>
</dbReference>
<dbReference type="GO" id="GO:0005737">
    <property type="term" value="C:cytoplasm"/>
    <property type="evidence" value="ECO:0007669"/>
    <property type="project" value="TreeGrafter"/>
</dbReference>
<dbReference type="PROSITE" id="PS00916">
    <property type="entry name" value="PI3_4_KINASE_2"/>
    <property type="match status" value="1"/>
</dbReference>
<evidence type="ECO:0000256" key="3">
    <source>
        <dbReference type="ARBA" id="ARBA00022679"/>
    </source>
</evidence>
<evidence type="ECO:0000256" key="5">
    <source>
        <dbReference type="SAM" id="MobiDB-lite"/>
    </source>
</evidence>
<dbReference type="Proteomes" id="UP000198341">
    <property type="component" value="Chromosome 16"/>
</dbReference>
<dbReference type="GO" id="GO:0046854">
    <property type="term" value="P:phosphatidylinositol phosphate biosynthetic process"/>
    <property type="evidence" value="ECO:0007669"/>
    <property type="project" value="InterPro"/>
</dbReference>
<dbReference type="GO" id="GO:0048015">
    <property type="term" value="P:phosphatidylinositol-mediated signaling"/>
    <property type="evidence" value="ECO:0007669"/>
    <property type="project" value="TreeGrafter"/>
</dbReference>
<dbReference type="CDD" id="cd05168">
    <property type="entry name" value="PI4Kc_III_beta"/>
    <property type="match status" value="1"/>
</dbReference>
<evidence type="ECO:0000259" key="7">
    <source>
        <dbReference type="PROSITE" id="PS51545"/>
    </source>
</evidence>
<dbReference type="InterPro" id="IPR049160">
    <property type="entry name" value="PI4KB-PIK1_PIK"/>
</dbReference>
<feature type="domain" description="PIK helical" evidence="7">
    <location>
        <begin position="1"/>
        <end position="118"/>
    </location>
</feature>
<protein>
    <recommendedName>
        <fullName evidence="2">1-phosphatidylinositol 4-kinase</fullName>
        <ecNumber evidence="2">2.7.1.67</ecNumber>
    </recommendedName>
</protein>
<dbReference type="InterPro" id="IPR001263">
    <property type="entry name" value="PI3K_accessory_dom"/>
</dbReference>
<dbReference type="PANTHER" id="PTHR10048">
    <property type="entry name" value="PHOSPHATIDYLINOSITOL KINASE"/>
    <property type="match status" value="1"/>
</dbReference>
<evidence type="ECO:0000259" key="6">
    <source>
        <dbReference type="PROSITE" id="PS50290"/>
    </source>
</evidence>
<keyword evidence="3" id="KW-0808">Transferase</keyword>
<feature type="region of interest" description="Disordered" evidence="5">
    <location>
        <begin position="130"/>
        <end position="320"/>
    </location>
</feature>
<comment type="catalytic activity">
    <reaction evidence="1">
        <text>a 1,2-diacyl-sn-glycero-3-phospho-(1D-myo-inositol) + ATP = a 1,2-diacyl-sn-glycero-3-phospho-(1D-myo-inositol 4-phosphate) + ADP + H(+)</text>
        <dbReference type="Rhea" id="RHEA:19877"/>
        <dbReference type="ChEBI" id="CHEBI:15378"/>
        <dbReference type="ChEBI" id="CHEBI:30616"/>
        <dbReference type="ChEBI" id="CHEBI:57880"/>
        <dbReference type="ChEBI" id="CHEBI:58178"/>
        <dbReference type="ChEBI" id="CHEBI:456216"/>
        <dbReference type="EC" id="2.7.1.67"/>
    </reaction>
</comment>
<evidence type="ECO:0000256" key="2">
    <source>
        <dbReference type="ARBA" id="ARBA00012169"/>
    </source>
</evidence>